<reference evidence="5" key="1">
    <citation type="submission" date="2022-03" db="EMBL/GenBank/DDBJ databases">
        <authorList>
            <person name="Martin C."/>
        </authorList>
    </citation>
    <scope>NUCLEOTIDE SEQUENCE</scope>
</reference>
<keyword evidence="2" id="KW-0812">Transmembrane</keyword>
<evidence type="ECO:0000256" key="3">
    <source>
        <dbReference type="ARBA" id="ARBA00022989"/>
    </source>
</evidence>
<name>A0A8S4N044_OWEFU</name>
<accession>A0A8S4N044</accession>
<keyword evidence="3" id="KW-1133">Transmembrane helix</keyword>
<evidence type="ECO:0000256" key="4">
    <source>
        <dbReference type="ARBA" id="ARBA00023136"/>
    </source>
</evidence>
<dbReference type="PANTHER" id="PTHR28668:SF1">
    <property type="entry name" value="TRANSMEMBRANE PROTEIN 234"/>
    <property type="match status" value="1"/>
</dbReference>
<evidence type="ECO:0000313" key="6">
    <source>
        <dbReference type="Proteomes" id="UP000749559"/>
    </source>
</evidence>
<protein>
    <recommendedName>
        <fullName evidence="7">Transmembrane protein 234</fullName>
    </recommendedName>
</protein>
<dbReference type="EMBL" id="CAIIXF020000001">
    <property type="protein sequence ID" value="CAH1774456.1"/>
    <property type="molecule type" value="Genomic_DNA"/>
</dbReference>
<dbReference type="InterPro" id="IPR018908">
    <property type="entry name" value="TMEM234"/>
</dbReference>
<keyword evidence="6" id="KW-1185">Reference proteome</keyword>
<dbReference type="GO" id="GO:0016020">
    <property type="term" value="C:membrane"/>
    <property type="evidence" value="ECO:0007669"/>
    <property type="project" value="UniProtKB-SubCell"/>
</dbReference>
<dbReference type="Proteomes" id="UP000749559">
    <property type="component" value="Unassembled WGS sequence"/>
</dbReference>
<keyword evidence="4" id="KW-0472">Membrane</keyword>
<evidence type="ECO:0000313" key="5">
    <source>
        <dbReference type="EMBL" id="CAH1774456.1"/>
    </source>
</evidence>
<evidence type="ECO:0000256" key="1">
    <source>
        <dbReference type="ARBA" id="ARBA00004141"/>
    </source>
</evidence>
<proteinExistence type="predicted"/>
<evidence type="ECO:0008006" key="7">
    <source>
        <dbReference type="Google" id="ProtNLM"/>
    </source>
</evidence>
<comment type="subcellular location">
    <subcellularLocation>
        <location evidence="1">Membrane</location>
        <topology evidence="1">Multi-pass membrane protein</topology>
    </subcellularLocation>
</comment>
<dbReference type="Pfam" id="PF10639">
    <property type="entry name" value="TMEM234"/>
    <property type="match status" value="1"/>
</dbReference>
<gene>
    <name evidence="5" type="ORF">OFUS_LOCUS1913</name>
</gene>
<sequence length="169" mass="18701">ESIITRCSEDKFEKSCKKMQNSTSNSFLANNSRDALWLTVVAMLWGCTNPLLKRGGEGIENIKKKSAVSQFLAELVFMVCNVKYIVPFLINQSGSLLYYITLGSADLSLAVPITNSLTFLFTMLSGKLLGEEIGSKETYLGGHFGFSVLKSSLSRLVYRFPAKPFDGFI</sequence>
<dbReference type="OrthoDB" id="43458at2759"/>
<evidence type="ECO:0000256" key="2">
    <source>
        <dbReference type="ARBA" id="ARBA00022692"/>
    </source>
</evidence>
<comment type="caution">
    <text evidence="5">The sequence shown here is derived from an EMBL/GenBank/DDBJ whole genome shotgun (WGS) entry which is preliminary data.</text>
</comment>
<feature type="non-terminal residue" evidence="5">
    <location>
        <position position="1"/>
    </location>
</feature>
<dbReference type="PANTHER" id="PTHR28668">
    <property type="entry name" value="TRANSMEMBRANE PROTEIN 234"/>
    <property type="match status" value="1"/>
</dbReference>
<organism evidence="5 6">
    <name type="scientific">Owenia fusiformis</name>
    <name type="common">Polychaete worm</name>
    <dbReference type="NCBI Taxonomy" id="6347"/>
    <lineage>
        <taxon>Eukaryota</taxon>
        <taxon>Metazoa</taxon>
        <taxon>Spiralia</taxon>
        <taxon>Lophotrochozoa</taxon>
        <taxon>Annelida</taxon>
        <taxon>Polychaeta</taxon>
        <taxon>Sedentaria</taxon>
        <taxon>Canalipalpata</taxon>
        <taxon>Sabellida</taxon>
        <taxon>Oweniida</taxon>
        <taxon>Oweniidae</taxon>
        <taxon>Owenia</taxon>
    </lineage>
</organism>
<dbReference type="AlphaFoldDB" id="A0A8S4N044"/>